<keyword evidence="1" id="KW-0547">Nucleotide-binding</keyword>
<keyword evidence="1" id="KW-0067">ATP-binding</keyword>
<dbReference type="Pfam" id="PF00069">
    <property type="entry name" value="Pkinase"/>
    <property type="match status" value="1"/>
</dbReference>
<dbReference type="SUPFAM" id="SSF56112">
    <property type="entry name" value="Protein kinase-like (PK-like)"/>
    <property type="match status" value="1"/>
</dbReference>
<accession>J3N6W9</accession>
<dbReference type="InterPro" id="IPR011009">
    <property type="entry name" value="Kinase-like_dom_sf"/>
</dbReference>
<feature type="binding site" evidence="1">
    <location>
        <position position="61"/>
    </location>
    <ligand>
        <name>ATP</name>
        <dbReference type="ChEBI" id="CHEBI:30616"/>
    </ligand>
</feature>
<keyword evidence="4" id="KW-1185">Reference proteome</keyword>
<evidence type="ECO:0000313" key="4">
    <source>
        <dbReference type="Proteomes" id="UP000006038"/>
    </source>
</evidence>
<evidence type="ECO:0000313" key="3">
    <source>
        <dbReference type="EnsemblPlants" id="OB11G15550.1"/>
    </source>
</evidence>
<name>J3N6W9_ORYBR</name>
<dbReference type="HOGENOM" id="CLU_1752535_0_0_1"/>
<dbReference type="Proteomes" id="UP000006038">
    <property type="component" value="Chromosome 11"/>
</dbReference>
<protein>
    <recommendedName>
        <fullName evidence="2">Protein kinase domain-containing protein</fullName>
    </recommendedName>
</protein>
<dbReference type="EnsemblPlants" id="OB11G15550.1">
    <property type="protein sequence ID" value="OB11G15550.1"/>
    <property type="gene ID" value="OB11G15550"/>
</dbReference>
<dbReference type="GO" id="GO:0004672">
    <property type="term" value="F:protein kinase activity"/>
    <property type="evidence" value="ECO:0007669"/>
    <property type="project" value="InterPro"/>
</dbReference>
<evidence type="ECO:0000256" key="1">
    <source>
        <dbReference type="PROSITE-ProRule" id="PRU10141"/>
    </source>
</evidence>
<dbReference type="AlphaFoldDB" id="J3N6W9"/>
<proteinExistence type="predicted"/>
<feature type="domain" description="Protein kinase" evidence="2">
    <location>
        <begin position="32"/>
        <end position="149"/>
    </location>
</feature>
<dbReference type="PROSITE" id="PS00107">
    <property type="entry name" value="PROTEIN_KINASE_ATP"/>
    <property type="match status" value="1"/>
</dbReference>
<reference evidence="3" key="1">
    <citation type="journal article" date="2013" name="Nat. Commun.">
        <title>Whole-genome sequencing of Oryza brachyantha reveals mechanisms underlying Oryza genome evolution.</title>
        <authorList>
            <person name="Chen J."/>
            <person name="Huang Q."/>
            <person name="Gao D."/>
            <person name="Wang J."/>
            <person name="Lang Y."/>
            <person name="Liu T."/>
            <person name="Li B."/>
            <person name="Bai Z."/>
            <person name="Luis Goicoechea J."/>
            <person name="Liang C."/>
            <person name="Chen C."/>
            <person name="Zhang W."/>
            <person name="Sun S."/>
            <person name="Liao Y."/>
            <person name="Zhang X."/>
            <person name="Yang L."/>
            <person name="Song C."/>
            <person name="Wang M."/>
            <person name="Shi J."/>
            <person name="Liu G."/>
            <person name="Liu J."/>
            <person name="Zhou H."/>
            <person name="Zhou W."/>
            <person name="Yu Q."/>
            <person name="An N."/>
            <person name="Chen Y."/>
            <person name="Cai Q."/>
            <person name="Wang B."/>
            <person name="Liu B."/>
            <person name="Min J."/>
            <person name="Huang Y."/>
            <person name="Wu H."/>
            <person name="Li Z."/>
            <person name="Zhang Y."/>
            <person name="Yin Y."/>
            <person name="Song W."/>
            <person name="Jiang J."/>
            <person name="Jackson S.A."/>
            <person name="Wing R.A."/>
            <person name="Wang J."/>
            <person name="Chen M."/>
        </authorList>
    </citation>
    <scope>NUCLEOTIDE SEQUENCE [LARGE SCALE GENOMIC DNA]</scope>
    <source>
        <strain evidence="3">cv. IRGC 101232</strain>
    </source>
</reference>
<reference evidence="3" key="2">
    <citation type="submission" date="2013-04" db="UniProtKB">
        <authorList>
            <consortium name="EnsemblPlants"/>
        </authorList>
    </citation>
    <scope>IDENTIFICATION</scope>
</reference>
<dbReference type="Gene3D" id="1.10.510.10">
    <property type="entry name" value="Transferase(Phosphotransferase) domain 1"/>
    <property type="match status" value="1"/>
</dbReference>
<dbReference type="Gramene" id="OB11G15550.1">
    <property type="protein sequence ID" value="OB11G15550.1"/>
    <property type="gene ID" value="OB11G15550"/>
</dbReference>
<dbReference type="InterPro" id="IPR017441">
    <property type="entry name" value="Protein_kinase_ATP_BS"/>
</dbReference>
<dbReference type="PROSITE" id="PS50011">
    <property type="entry name" value="PROTEIN_KINASE_DOM"/>
    <property type="match status" value="1"/>
</dbReference>
<dbReference type="GO" id="GO:0005524">
    <property type="term" value="F:ATP binding"/>
    <property type="evidence" value="ECO:0007669"/>
    <property type="project" value="UniProtKB-UniRule"/>
</dbReference>
<dbReference type="eggNOG" id="KOG0663">
    <property type="taxonomic scope" value="Eukaryota"/>
</dbReference>
<evidence type="ECO:0000259" key="2">
    <source>
        <dbReference type="PROSITE" id="PS50011"/>
    </source>
</evidence>
<sequence>MTKMIMSPRARGCAPPSSPLLLLSRVSSIHECERLNVIGEGAFGVIYKARDLRTGEKVALKWILGDSVGEHGPFGMTALDREVCCQAAYSGHPSIVEILNEVQDTELGYMFLTMELADSGSLSDLISGPSGSRAPPGCQAAGRNVRAAL</sequence>
<organism evidence="3">
    <name type="scientific">Oryza brachyantha</name>
    <name type="common">malo sina</name>
    <dbReference type="NCBI Taxonomy" id="4533"/>
    <lineage>
        <taxon>Eukaryota</taxon>
        <taxon>Viridiplantae</taxon>
        <taxon>Streptophyta</taxon>
        <taxon>Embryophyta</taxon>
        <taxon>Tracheophyta</taxon>
        <taxon>Spermatophyta</taxon>
        <taxon>Magnoliopsida</taxon>
        <taxon>Liliopsida</taxon>
        <taxon>Poales</taxon>
        <taxon>Poaceae</taxon>
        <taxon>BOP clade</taxon>
        <taxon>Oryzoideae</taxon>
        <taxon>Oryzeae</taxon>
        <taxon>Oryzinae</taxon>
        <taxon>Oryza</taxon>
    </lineage>
</organism>
<dbReference type="InterPro" id="IPR000719">
    <property type="entry name" value="Prot_kinase_dom"/>
</dbReference>